<gene>
    <name evidence="2" type="ORF">B1207_05175</name>
</gene>
<evidence type="ECO:0000259" key="1">
    <source>
        <dbReference type="Pfam" id="PF01814"/>
    </source>
</evidence>
<dbReference type="PANTHER" id="PTHR35585">
    <property type="entry name" value="HHE DOMAIN PROTEIN (AFU_ORTHOLOGUE AFUA_4G00730)"/>
    <property type="match status" value="1"/>
</dbReference>
<dbReference type="Gene3D" id="1.20.120.520">
    <property type="entry name" value="nmb1532 protein domain like"/>
    <property type="match status" value="1"/>
</dbReference>
<evidence type="ECO:0000313" key="2">
    <source>
        <dbReference type="EMBL" id="RAP37565.1"/>
    </source>
</evidence>
<organism evidence="2 3">
    <name type="scientific">Legionella quinlivanii</name>
    <dbReference type="NCBI Taxonomy" id="45073"/>
    <lineage>
        <taxon>Bacteria</taxon>
        <taxon>Pseudomonadati</taxon>
        <taxon>Pseudomonadota</taxon>
        <taxon>Gammaproteobacteria</taxon>
        <taxon>Legionellales</taxon>
        <taxon>Legionellaceae</taxon>
        <taxon>Legionella</taxon>
    </lineage>
</organism>
<dbReference type="Pfam" id="PF01814">
    <property type="entry name" value="Hemerythrin"/>
    <property type="match status" value="1"/>
</dbReference>
<dbReference type="PANTHER" id="PTHR35585:SF1">
    <property type="entry name" value="HHE DOMAIN PROTEIN (AFU_ORTHOLOGUE AFUA_4G00730)"/>
    <property type="match status" value="1"/>
</dbReference>
<dbReference type="EMBL" id="MVJN01000003">
    <property type="protein sequence ID" value="RAP37565.1"/>
    <property type="molecule type" value="Genomic_DNA"/>
</dbReference>
<feature type="domain" description="Hemerythrin-like" evidence="1">
    <location>
        <begin position="3"/>
        <end position="118"/>
    </location>
</feature>
<dbReference type="InterPro" id="IPR012312">
    <property type="entry name" value="Hemerythrin-like"/>
</dbReference>
<sequence>MNAIEFLINEHEKVRSLFKDMNLSSHRKETKRRIFETIHMELARHEEMEQTVWYPQFKSKKQLTPEVRHLISEEKNAKKLMDRLSKIKSSEDWEMELAQLQEDVEHHASEEENELFPVVKKIFDEDELLVIGKEMSEFKRTYKAKP</sequence>
<name>A0A364LLF5_9GAMM</name>
<dbReference type="Proteomes" id="UP000249458">
    <property type="component" value="Unassembled WGS sequence"/>
</dbReference>
<comment type="caution">
    <text evidence="2">The sequence shown here is derived from an EMBL/GenBank/DDBJ whole genome shotgun (WGS) entry which is preliminary data.</text>
</comment>
<evidence type="ECO:0000313" key="3">
    <source>
        <dbReference type="Proteomes" id="UP000249458"/>
    </source>
</evidence>
<accession>A0A364LLF5</accession>
<dbReference type="AlphaFoldDB" id="A0A364LLF5"/>
<protein>
    <recommendedName>
        <fullName evidence="1">Hemerythrin-like domain-containing protein</fullName>
    </recommendedName>
</protein>
<reference evidence="2 3" key="1">
    <citation type="submission" date="2017-02" db="EMBL/GenBank/DDBJ databases">
        <title>Legionella quilivanii strain from human: case report and whole genome sequencing analysis.</title>
        <authorList>
            <person name="Lalancette C."/>
            <person name="Leduc J.-M."/>
            <person name="Levesque S."/>
            <person name="Fournier E."/>
            <person name="Saoud J."/>
            <person name="Faucher S.P."/>
            <person name="Bernard K."/>
            <person name="Martineau C."/>
            <person name="Longtin J."/>
        </authorList>
    </citation>
    <scope>NUCLEOTIDE SEQUENCE [LARGE SCALE GENOMIC DNA]</scope>
    <source>
        <strain evidence="2 3">ID143958</strain>
    </source>
</reference>
<proteinExistence type="predicted"/>